<evidence type="ECO:0000313" key="2">
    <source>
        <dbReference type="Proteomes" id="UP000292702"/>
    </source>
</evidence>
<accession>A0A4R0RNJ2</accession>
<dbReference type="EMBL" id="RWJN01000181">
    <property type="protein sequence ID" value="TCD65428.1"/>
    <property type="molecule type" value="Genomic_DNA"/>
</dbReference>
<dbReference type="Proteomes" id="UP000292702">
    <property type="component" value="Unassembled WGS sequence"/>
</dbReference>
<protein>
    <submittedName>
        <fullName evidence="1">Uncharacterized protein</fullName>
    </submittedName>
</protein>
<dbReference type="OrthoDB" id="2555959at2759"/>
<proteinExistence type="predicted"/>
<sequence>MSTPSSKRPQHNVLNDNVQKRSMWQSFSVLPAQTRLKISLAVTAFAVAGIYISDQLEAAIPAPPPQRTEKRQP</sequence>
<organism evidence="1 2">
    <name type="scientific">Steccherinum ochraceum</name>
    <dbReference type="NCBI Taxonomy" id="92696"/>
    <lineage>
        <taxon>Eukaryota</taxon>
        <taxon>Fungi</taxon>
        <taxon>Dikarya</taxon>
        <taxon>Basidiomycota</taxon>
        <taxon>Agaricomycotina</taxon>
        <taxon>Agaricomycetes</taxon>
        <taxon>Polyporales</taxon>
        <taxon>Steccherinaceae</taxon>
        <taxon>Steccherinum</taxon>
    </lineage>
</organism>
<gene>
    <name evidence="1" type="ORF">EIP91_002684</name>
</gene>
<comment type="caution">
    <text evidence="1">The sequence shown here is derived from an EMBL/GenBank/DDBJ whole genome shotgun (WGS) entry which is preliminary data.</text>
</comment>
<keyword evidence="2" id="KW-1185">Reference proteome</keyword>
<name>A0A4R0RNJ2_9APHY</name>
<evidence type="ECO:0000313" key="1">
    <source>
        <dbReference type="EMBL" id="TCD65428.1"/>
    </source>
</evidence>
<reference evidence="1 2" key="1">
    <citation type="submission" date="2018-11" db="EMBL/GenBank/DDBJ databases">
        <title>Genome assembly of Steccherinum ochraceum LE-BIN_3174, the white-rot fungus of the Steccherinaceae family (The Residual Polyporoid clade, Polyporales, Basidiomycota).</title>
        <authorList>
            <person name="Fedorova T.V."/>
            <person name="Glazunova O.A."/>
            <person name="Landesman E.O."/>
            <person name="Moiseenko K.V."/>
            <person name="Psurtseva N.V."/>
            <person name="Savinova O.S."/>
            <person name="Shakhova N.V."/>
            <person name="Tyazhelova T.V."/>
            <person name="Vasina D.V."/>
        </authorList>
    </citation>
    <scope>NUCLEOTIDE SEQUENCE [LARGE SCALE GENOMIC DNA]</scope>
    <source>
        <strain evidence="1 2">LE-BIN_3174</strain>
    </source>
</reference>
<dbReference type="AlphaFoldDB" id="A0A4R0RNJ2"/>